<sequence length="19" mass="2133">MIQAITIWGASNITKTLRD</sequence>
<dbReference type="AlphaFoldDB" id="A0A0A8ZLL2"/>
<dbReference type="EMBL" id="GBRH01257581">
    <property type="protein sequence ID" value="JAD40314.1"/>
    <property type="molecule type" value="Transcribed_RNA"/>
</dbReference>
<name>A0A0A8ZLL2_ARUDO</name>
<protein>
    <submittedName>
        <fullName evidence="1">Uncharacterized protein</fullName>
    </submittedName>
</protein>
<proteinExistence type="predicted"/>
<accession>A0A0A8ZLL2</accession>
<reference evidence="1" key="2">
    <citation type="journal article" date="2015" name="Data Brief">
        <title>Shoot transcriptome of the giant reed, Arundo donax.</title>
        <authorList>
            <person name="Barrero R.A."/>
            <person name="Guerrero F.D."/>
            <person name="Moolhuijzen P."/>
            <person name="Goolsby J.A."/>
            <person name="Tidwell J."/>
            <person name="Bellgard S.E."/>
            <person name="Bellgard M.I."/>
        </authorList>
    </citation>
    <scope>NUCLEOTIDE SEQUENCE</scope>
    <source>
        <tissue evidence="1">Shoot tissue taken approximately 20 cm above the soil surface</tissue>
    </source>
</reference>
<evidence type="ECO:0000313" key="1">
    <source>
        <dbReference type="EMBL" id="JAD40314.1"/>
    </source>
</evidence>
<organism evidence="1">
    <name type="scientific">Arundo donax</name>
    <name type="common">Giant reed</name>
    <name type="synonym">Donax arundinaceus</name>
    <dbReference type="NCBI Taxonomy" id="35708"/>
    <lineage>
        <taxon>Eukaryota</taxon>
        <taxon>Viridiplantae</taxon>
        <taxon>Streptophyta</taxon>
        <taxon>Embryophyta</taxon>
        <taxon>Tracheophyta</taxon>
        <taxon>Spermatophyta</taxon>
        <taxon>Magnoliopsida</taxon>
        <taxon>Liliopsida</taxon>
        <taxon>Poales</taxon>
        <taxon>Poaceae</taxon>
        <taxon>PACMAD clade</taxon>
        <taxon>Arundinoideae</taxon>
        <taxon>Arundineae</taxon>
        <taxon>Arundo</taxon>
    </lineage>
</organism>
<reference evidence="1" key="1">
    <citation type="submission" date="2014-09" db="EMBL/GenBank/DDBJ databases">
        <authorList>
            <person name="Magalhaes I.L.F."/>
            <person name="Oliveira U."/>
            <person name="Santos F.R."/>
            <person name="Vidigal T.H.D.A."/>
            <person name="Brescovit A.D."/>
            <person name="Santos A.J."/>
        </authorList>
    </citation>
    <scope>NUCLEOTIDE SEQUENCE</scope>
    <source>
        <tissue evidence="1">Shoot tissue taken approximately 20 cm above the soil surface</tissue>
    </source>
</reference>